<dbReference type="AlphaFoldDB" id="A0AAD4NQH3"/>
<keyword evidence="3" id="KW-1185">Reference proteome</keyword>
<dbReference type="EMBL" id="JAANER010000004">
    <property type="protein sequence ID" value="KAG9190870.1"/>
    <property type="molecule type" value="Genomic_DNA"/>
</dbReference>
<gene>
    <name evidence="2" type="ORF">G6011_08958</name>
</gene>
<evidence type="ECO:0000256" key="1">
    <source>
        <dbReference type="SAM" id="Coils"/>
    </source>
</evidence>
<dbReference type="Proteomes" id="UP001199106">
    <property type="component" value="Unassembled WGS sequence"/>
</dbReference>
<feature type="coiled-coil region" evidence="1">
    <location>
        <begin position="16"/>
        <end position="43"/>
    </location>
</feature>
<evidence type="ECO:0000313" key="3">
    <source>
        <dbReference type="Proteomes" id="UP001199106"/>
    </source>
</evidence>
<comment type="caution">
    <text evidence="2">The sequence shown here is derived from an EMBL/GenBank/DDBJ whole genome shotgun (WGS) entry which is preliminary data.</text>
</comment>
<name>A0AAD4NQH3_9PLEO</name>
<dbReference type="SUPFAM" id="SSF52266">
    <property type="entry name" value="SGNH hydrolase"/>
    <property type="match status" value="1"/>
</dbReference>
<keyword evidence="1" id="KW-0175">Coiled coil</keyword>
<reference evidence="2" key="1">
    <citation type="submission" date="2021-07" db="EMBL/GenBank/DDBJ databases">
        <title>Genome Resource of American Ginseng Black Spot Pathogen Alternaria panax.</title>
        <authorList>
            <person name="Qiu C."/>
            <person name="Wang W."/>
            <person name="Liu Z."/>
        </authorList>
    </citation>
    <scope>NUCLEOTIDE SEQUENCE</scope>
    <source>
        <strain evidence="2">BNCC115425</strain>
    </source>
</reference>
<accession>A0AAD4NQH3</accession>
<proteinExistence type="predicted"/>
<sequence length="103" mass="12251">MEYRKYILDGFVDESNKMLKGVVEEANKTLQKETEEEDEWQEIGLQSDKHQDDRVKWVDSRHLISKNVLVDHVHLNEESYRIWDAALWPLVEEVLGTPTMEHE</sequence>
<evidence type="ECO:0000313" key="2">
    <source>
        <dbReference type="EMBL" id="KAG9190870.1"/>
    </source>
</evidence>
<organism evidence="2 3">
    <name type="scientific">Alternaria panax</name>
    <dbReference type="NCBI Taxonomy" id="48097"/>
    <lineage>
        <taxon>Eukaryota</taxon>
        <taxon>Fungi</taxon>
        <taxon>Dikarya</taxon>
        <taxon>Ascomycota</taxon>
        <taxon>Pezizomycotina</taxon>
        <taxon>Dothideomycetes</taxon>
        <taxon>Pleosporomycetidae</taxon>
        <taxon>Pleosporales</taxon>
        <taxon>Pleosporineae</taxon>
        <taxon>Pleosporaceae</taxon>
        <taxon>Alternaria</taxon>
        <taxon>Alternaria sect. Panax</taxon>
    </lineage>
</organism>
<protein>
    <submittedName>
        <fullName evidence="2">Uncharacterized protein</fullName>
    </submittedName>
</protein>